<dbReference type="SMART" id="SM00387">
    <property type="entry name" value="HATPase_c"/>
    <property type="match status" value="1"/>
</dbReference>
<gene>
    <name evidence="6" type="ORF">E6W99_07695</name>
</gene>
<dbReference type="Proteomes" id="UP000310334">
    <property type="component" value="Unassembled WGS sequence"/>
</dbReference>
<dbReference type="InterPro" id="IPR036890">
    <property type="entry name" value="HATPase_C_sf"/>
</dbReference>
<dbReference type="OrthoDB" id="3173688at2"/>
<dbReference type="Gene3D" id="3.30.565.10">
    <property type="entry name" value="Histidine kinase-like ATPase, C-terminal domain"/>
    <property type="match status" value="1"/>
</dbReference>
<organism evidence="6 7">
    <name type="scientific">Metabacillus sediminilitoris</name>
    <dbReference type="NCBI Taxonomy" id="2567941"/>
    <lineage>
        <taxon>Bacteria</taxon>
        <taxon>Bacillati</taxon>
        <taxon>Bacillota</taxon>
        <taxon>Bacilli</taxon>
        <taxon>Bacillales</taxon>
        <taxon>Bacillaceae</taxon>
        <taxon>Metabacillus</taxon>
    </lineage>
</organism>
<name>A0A4S4C0D7_9BACI</name>
<evidence type="ECO:0000256" key="1">
    <source>
        <dbReference type="ARBA" id="ARBA00022679"/>
    </source>
</evidence>
<dbReference type="GO" id="GO:0000160">
    <property type="term" value="P:phosphorelay signal transduction system"/>
    <property type="evidence" value="ECO:0007669"/>
    <property type="project" value="UniProtKB-KW"/>
</dbReference>
<dbReference type="Pfam" id="PF02518">
    <property type="entry name" value="HATPase_c"/>
    <property type="match status" value="1"/>
</dbReference>
<dbReference type="SUPFAM" id="SSF55874">
    <property type="entry name" value="ATPase domain of HSP90 chaperone/DNA topoisomerase II/histidine kinase"/>
    <property type="match status" value="1"/>
</dbReference>
<comment type="caution">
    <text evidence="6">The sequence shown here is derived from an EMBL/GenBank/DDBJ whole genome shotgun (WGS) entry which is preliminary data.</text>
</comment>
<dbReference type="InterPro" id="IPR039506">
    <property type="entry name" value="SPOB_a"/>
</dbReference>
<evidence type="ECO:0000256" key="5">
    <source>
        <dbReference type="ARBA" id="ARBA00023012"/>
    </source>
</evidence>
<keyword evidence="2" id="KW-0547">Nucleotide-binding</keyword>
<keyword evidence="5" id="KW-0902">Two-component regulatory system</keyword>
<dbReference type="PANTHER" id="PTHR40448">
    <property type="entry name" value="TWO-COMPONENT SENSOR HISTIDINE KINASE"/>
    <property type="match status" value="1"/>
</dbReference>
<dbReference type="PROSITE" id="PS50109">
    <property type="entry name" value="HIS_KIN"/>
    <property type="match status" value="1"/>
</dbReference>
<keyword evidence="4" id="KW-0067">ATP-binding</keyword>
<keyword evidence="7" id="KW-1185">Reference proteome</keyword>
<dbReference type="PANTHER" id="PTHR40448:SF1">
    <property type="entry name" value="TWO-COMPONENT SENSOR HISTIDINE KINASE"/>
    <property type="match status" value="1"/>
</dbReference>
<evidence type="ECO:0000256" key="4">
    <source>
        <dbReference type="ARBA" id="ARBA00022840"/>
    </source>
</evidence>
<keyword evidence="1" id="KW-0808">Transferase</keyword>
<evidence type="ECO:0000313" key="7">
    <source>
        <dbReference type="Proteomes" id="UP000310334"/>
    </source>
</evidence>
<protein>
    <submittedName>
        <fullName evidence="6">GHKL domain-containing protein</fullName>
    </submittedName>
</protein>
<dbReference type="GO" id="GO:0042802">
    <property type="term" value="F:identical protein binding"/>
    <property type="evidence" value="ECO:0007669"/>
    <property type="project" value="TreeGrafter"/>
</dbReference>
<dbReference type="InterPro" id="IPR003594">
    <property type="entry name" value="HATPase_dom"/>
</dbReference>
<dbReference type="EMBL" id="SSNT01000005">
    <property type="protein sequence ID" value="THF81036.1"/>
    <property type="molecule type" value="Genomic_DNA"/>
</dbReference>
<proteinExistence type="predicted"/>
<dbReference type="Gene3D" id="1.10.287.130">
    <property type="match status" value="1"/>
</dbReference>
<sequence>MFNNFKDCHVYFNLIHQILIVSYIVNSLEVTDIKQVKQKKFAVIISLSVMIITLLSSLNFYATYFNTRKTIELTIANQAMSTARSIVDHLDIHTYEKYLEEQSIHNLKKLEAELIEARKYTGAKFVYILKNQENNQPGIVAKGLLANDSTTSVDDCCMLPKELNSKFTEYKPFFARIEDDIGGTYILSGIPIVNENGQTLGSLVVNESVDKVDKITDTVMKNSVPFFLFSGLFVILSFSIFIGFQLWLRKEVSTQVGDTEETYQGEFHSMLQTMRSIRHDFINHIQVIQGLLKIGREDRAFEYVNSLTSEVETMELPLKVKNPALYILLQSKWARAQNEKVDMHLLIDDHTYHKIKSIDLIKLFSNLIDNAFDATLLLPESDRFISIEAESSPTMYVFKVENIGPIIPNEIINKIFDVGFSTKEEKRGVPRGDGLGIVKYVVDKYGGSIVVNSVKNTTTFIVKIPIKS</sequence>
<dbReference type="AlphaFoldDB" id="A0A4S4C0D7"/>
<dbReference type="GO" id="GO:0016301">
    <property type="term" value="F:kinase activity"/>
    <property type="evidence" value="ECO:0007669"/>
    <property type="project" value="UniProtKB-KW"/>
</dbReference>
<evidence type="ECO:0000256" key="2">
    <source>
        <dbReference type="ARBA" id="ARBA00022741"/>
    </source>
</evidence>
<evidence type="ECO:0000313" key="6">
    <source>
        <dbReference type="EMBL" id="THF81036.1"/>
    </source>
</evidence>
<dbReference type="InterPro" id="IPR005467">
    <property type="entry name" value="His_kinase_dom"/>
</dbReference>
<evidence type="ECO:0000256" key="3">
    <source>
        <dbReference type="ARBA" id="ARBA00022777"/>
    </source>
</evidence>
<dbReference type="GO" id="GO:0005524">
    <property type="term" value="F:ATP binding"/>
    <property type="evidence" value="ECO:0007669"/>
    <property type="project" value="UniProtKB-KW"/>
</dbReference>
<accession>A0A4S4C0D7</accession>
<dbReference type="Pfam" id="PF14689">
    <property type="entry name" value="SPOB_a"/>
    <property type="match status" value="1"/>
</dbReference>
<keyword evidence="3" id="KW-0418">Kinase</keyword>
<reference evidence="6 7" key="1">
    <citation type="submission" date="2019-04" db="EMBL/GenBank/DDBJ databases">
        <title>Bacillus sediminilitoris sp. nov., isolated from a tidal flat sediment on the East China Sea.</title>
        <authorList>
            <person name="Wei Y."/>
            <person name="Mao H."/>
            <person name="Fang J."/>
        </authorList>
    </citation>
    <scope>NUCLEOTIDE SEQUENCE [LARGE SCALE GENOMIC DNA]</scope>
    <source>
        <strain evidence="6 7">DSL-17</strain>
    </source>
</reference>